<organism evidence="3">
    <name type="scientific">Paenibacillus sp. SYP-B3998</name>
    <dbReference type="NCBI Taxonomy" id="2678564"/>
    <lineage>
        <taxon>Bacteria</taxon>
        <taxon>Bacillati</taxon>
        <taxon>Bacillota</taxon>
        <taxon>Bacilli</taxon>
        <taxon>Bacillales</taxon>
        <taxon>Paenibacillaceae</taxon>
        <taxon>Paenibacillus</taxon>
    </lineage>
</organism>
<gene>
    <name evidence="3" type="ORF">GK047_18140</name>
</gene>
<dbReference type="AlphaFoldDB" id="A0A6G4A0D2"/>
<dbReference type="PROSITE" id="PS51257">
    <property type="entry name" value="PROKAR_LIPOPROTEIN"/>
    <property type="match status" value="1"/>
</dbReference>
<evidence type="ECO:0000256" key="1">
    <source>
        <dbReference type="SAM" id="MobiDB-lite"/>
    </source>
</evidence>
<reference evidence="3" key="1">
    <citation type="submission" date="2020-02" db="EMBL/GenBank/DDBJ databases">
        <authorList>
            <person name="Shen X.-R."/>
            <person name="Zhang Y.-X."/>
        </authorList>
    </citation>
    <scope>NUCLEOTIDE SEQUENCE</scope>
    <source>
        <strain evidence="3">SYP-B3998</strain>
    </source>
</reference>
<evidence type="ECO:0008006" key="4">
    <source>
        <dbReference type="Google" id="ProtNLM"/>
    </source>
</evidence>
<proteinExistence type="predicted"/>
<name>A0A6G4A0D2_9BACL</name>
<accession>A0A6G4A0D2</accession>
<feature type="compositionally biased region" description="Polar residues" evidence="1">
    <location>
        <begin position="37"/>
        <end position="53"/>
    </location>
</feature>
<feature type="chain" id="PRO_5038436609" description="Lipoprotein" evidence="2">
    <location>
        <begin position="26"/>
        <end position="216"/>
    </location>
</feature>
<feature type="region of interest" description="Disordered" evidence="1">
    <location>
        <begin position="132"/>
        <end position="216"/>
    </location>
</feature>
<comment type="caution">
    <text evidence="3">The sequence shown here is derived from an EMBL/GenBank/DDBJ whole genome shotgun (WGS) entry which is preliminary data.</text>
</comment>
<keyword evidence="2" id="KW-0732">Signal</keyword>
<sequence>MKMKKLTGVCILIPILLSGCGNAPSAQNAAAAAVSTDQPAKQSQAQGTDQKQAGQGRPMMNQQQRQMFGTFQTLLMLDKAEGLAITKEEAQTMLPIAQDIVAKGELTEDSKAKLLEKLTDAQKKFVDDAAARMNNRGNGNGGNGKKNAEGGDAAKNTDSAAQADASKDAGKEQGQGSSTTKGSDGKGNSNGKGTRPTGEMKDPGKQLIELLQSKLK</sequence>
<feature type="signal peptide" evidence="2">
    <location>
        <begin position="1"/>
        <end position="25"/>
    </location>
</feature>
<feature type="region of interest" description="Disordered" evidence="1">
    <location>
        <begin position="37"/>
        <end position="61"/>
    </location>
</feature>
<dbReference type="RefSeq" id="WP_205516865.1">
    <property type="nucleotide sequence ID" value="NZ_JAAIKC010000007.1"/>
</dbReference>
<feature type="compositionally biased region" description="Low complexity" evidence="1">
    <location>
        <begin position="150"/>
        <end position="164"/>
    </location>
</feature>
<feature type="compositionally biased region" description="Low complexity" evidence="1">
    <location>
        <begin position="174"/>
        <end position="193"/>
    </location>
</feature>
<evidence type="ECO:0000313" key="3">
    <source>
        <dbReference type="EMBL" id="NEW07923.1"/>
    </source>
</evidence>
<protein>
    <recommendedName>
        <fullName evidence="4">Lipoprotein</fullName>
    </recommendedName>
</protein>
<evidence type="ECO:0000256" key="2">
    <source>
        <dbReference type="SAM" id="SignalP"/>
    </source>
</evidence>
<dbReference type="EMBL" id="JAAIKC010000007">
    <property type="protein sequence ID" value="NEW07923.1"/>
    <property type="molecule type" value="Genomic_DNA"/>
</dbReference>